<keyword evidence="4" id="KW-1185">Reference proteome</keyword>
<protein>
    <submittedName>
        <fullName evidence="3">Uncharacterized protein</fullName>
    </submittedName>
</protein>
<reference evidence="3" key="1">
    <citation type="journal article" date="2014" name="Int. J. Syst. Evol. Microbiol.">
        <title>Complete genome sequence of Corynebacterium casei LMG S-19264T (=DSM 44701T), isolated from a smear-ripened cheese.</title>
        <authorList>
            <consortium name="US DOE Joint Genome Institute (JGI-PGF)"/>
            <person name="Walter F."/>
            <person name="Albersmeier A."/>
            <person name="Kalinowski J."/>
            <person name="Ruckert C."/>
        </authorList>
    </citation>
    <scope>NUCLEOTIDE SEQUENCE</scope>
    <source>
        <strain evidence="3">JCM 4714</strain>
    </source>
</reference>
<evidence type="ECO:0000256" key="2">
    <source>
        <dbReference type="SAM" id="Phobius"/>
    </source>
</evidence>
<dbReference type="AlphaFoldDB" id="A0A918YHF2"/>
<proteinExistence type="predicted"/>
<keyword evidence="2" id="KW-1133">Transmembrane helix</keyword>
<gene>
    <name evidence="3" type="ORF">GCM10010339_34260</name>
</gene>
<evidence type="ECO:0000313" key="4">
    <source>
        <dbReference type="Proteomes" id="UP000655443"/>
    </source>
</evidence>
<accession>A0A918YHF2</accession>
<name>A0A918YHF2_9ACTN</name>
<comment type="caution">
    <text evidence="3">The sequence shown here is derived from an EMBL/GenBank/DDBJ whole genome shotgun (WGS) entry which is preliminary data.</text>
</comment>
<dbReference type="Proteomes" id="UP000655443">
    <property type="component" value="Unassembled WGS sequence"/>
</dbReference>
<reference evidence="3" key="2">
    <citation type="submission" date="2020-09" db="EMBL/GenBank/DDBJ databases">
        <authorList>
            <person name="Sun Q."/>
            <person name="Ohkuma M."/>
        </authorList>
    </citation>
    <scope>NUCLEOTIDE SEQUENCE</scope>
    <source>
        <strain evidence="3">JCM 4714</strain>
    </source>
</reference>
<evidence type="ECO:0000313" key="3">
    <source>
        <dbReference type="EMBL" id="GHE04088.1"/>
    </source>
</evidence>
<organism evidence="3 4">
    <name type="scientific">Streptomyces alanosinicus</name>
    <dbReference type="NCBI Taxonomy" id="68171"/>
    <lineage>
        <taxon>Bacteria</taxon>
        <taxon>Bacillati</taxon>
        <taxon>Actinomycetota</taxon>
        <taxon>Actinomycetes</taxon>
        <taxon>Kitasatosporales</taxon>
        <taxon>Streptomycetaceae</taxon>
        <taxon>Streptomyces</taxon>
    </lineage>
</organism>
<evidence type="ECO:0000256" key="1">
    <source>
        <dbReference type="SAM" id="MobiDB-lite"/>
    </source>
</evidence>
<keyword evidence="2" id="KW-0472">Membrane</keyword>
<feature type="transmembrane region" description="Helical" evidence="2">
    <location>
        <begin position="47"/>
        <end position="66"/>
    </location>
</feature>
<keyword evidence="2" id="KW-0812">Transmembrane</keyword>
<dbReference type="EMBL" id="BMVG01000006">
    <property type="protein sequence ID" value="GHE04088.1"/>
    <property type="molecule type" value="Genomic_DNA"/>
</dbReference>
<feature type="region of interest" description="Disordered" evidence="1">
    <location>
        <begin position="1"/>
        <end position="28"/>
    </location>
</feature>
<sequence>MKRRKPEPLQGELSEAFAAASGDGPATPVPLAAIEREGRTRRRRRRIVALLTCCPLVLGPLGYVTWRLAGGSGAGAATSGRTVASGTVRVVAAGEHVRPLAGTELWLTKDGAHWSAPQGGGEFLPVAGLSSKTPAVTVRLEAADRRLLLSGVHHGGGPAARVEVRTPSGRFPATVLTLAGSPGWDVWYATAPFDAARDKRMLPNVEVTVYGADGRVLARGGVGS</sequence>
<dbReference type="RefSeq" id="WP_189953196.1">
    <property type="nucleotide sequence ID" value="NZ_BMVG01000006.1"/>
</dbReference>